<sequence>MKNVPNRTFTNRGNLLSIYIVIIQMVLATANRHVCGGSSRLQVSMPLEPFQPIDDDDRLRVVLTNCQKKAGTINSLTTELLDMFIERRSHVLYGLQHIRNYPRCMNFIQVDSLDYRNSLTIHEKLTNHFHIITEMNSVLQRIEVDENLHRSTSAIAGKVEEIFEPLGVLICEVYTAIGLTGSEVPNRTMPNPATLCLVNSRISRHLRDYILLDRMRDMSASLKEEYKHLLQQIA</sequence>
<accession>A0A6J8AZC5</accession>
<reference evidence="1 2" key="1">
    <citation type="submission" date="2020-06" db="EMBL/GenBank/DDBJ databases">
        <authorList>
            <person name="Li R."/>
            <person name="Bekaert M."/>
        </authorList>
    </citation>
    <scope>NUCLEOTIDE SEQUENCE [LARGE SCALE GENOMIC DNA]</scope>
    <source>
        <strain evidence="2">wild</strain>
    </source>
</reference>
<dbReference type="EMBL" id="CACVKT020002231">
    <property type="protein sequence ID" value="CAC5376812.1"/>
    <property type="molecule type" value="Genomic_DNA"/>
</dbReference>
<dbReference type="AlphaFoldDB" id="A0A6J8AZC5"/>
<evidence type="ECO:0000313" key="2">
    <source>
        <dbReference type="Proteomes" id="UP000507470"/>
    </source>
</evidence>
<protein>
    <submittedName>
        <fullName evidence="1">Uncharacterized protein</fullName>
    </submittedName>
</protein>
<dbReference type="Proteomes" id="UP000507470">
    <property type="component" value="Unassembled WGS sequence"/>
</dbReference>
<proteinExistence type="predicted"/>
<keyword evidence="2" id="KW-1185">Reference proteome</keyword>
<name>A0A6J8AZC5_MYTCO</name>
<organism evidence="1 2">
    <name type="scientific">Mytilus coruscus</name>
    <name type="common">Sea mussel</name>
    <dbReference type="NCBI Taxonomy" id="42192"/>
    <lineage>
        <taxon>Eukaryota</taxon>
        <taxon>Metazoa</taxon>
        <taxon>Spiralia</taxon>
        <taxon>Lophotrochozoa</taxon>
        <taxon>Mollusca</taxon>
        <taxon>Bivalvia</taxon>
        <taxon>Autobranchia</taxon>
        <taxon>Pteriomorphia</taxon>
        <taxon>Mytilida</taxon>
        <taxon>Mytiloidea</taxon>
        <taxon>Mytilidae</taxon>
        <taxon>Mytilinae</taxon>
        <taxon>Mytilus</taxon>
    </lineage>
</organism>
<dbReference type="OrthoDB" id="10334975at2759"/>
<evidence type="ECO:0000313" key="1">
    <source>
        <dbReference type="EMBL" id="CAC5376812.1"/>
    </source>
</evidence>
<gene>
    <name evidence="1" type="ORF">MCOR_13317</name>
</gene>